<reference evidence="8 9" key="1">
    <citation type="submission" date="2019-07" db="EMBL/GenBank/DDBJ databases">
        <authorList>
            <person name="Zhu P."/>
        </authorList>
    </citation>
    <scope>NUCLEOTIDE SEQUENCE [LARGE SCALE GENOMIC DNA]</scope>
    <source>
        <strain evidence="8 9">SSL-25</strain>
    </source>
</reference>
<dbReference type="PANTHER" id="PTHR34218">
    <property type="entry name" value="PEPTIDASE S45 PENICILLIN AMIDASE"/>
    <property type="match status" value="1"/>
</dbReference>
<feature type="signal peptide" evidence="7">
    <location>
        <begin position="1"/>
        <end position="29"/>
    </location>
</feature>
<dbReference type="Proteomes" id="UP000320580">
    <property type="component" value="Chromosome"/>
</dbReference>
<dbReference type="InterPro" id="IPR043147">
    <property type="entry name" value="Penicillin_amidase_A-knob"/>
</dbReference>
<sequence length="799" mass="87067">MRSALRGILAPTLVLACLGALIGAGPATGNETAPGTLAVPGLNRPVGITVDTWGVSHIRAQNSDDLFFAQGFTAARDRLFQIDTWRRDGLGRLSEVLGPRYVAQDTASRLFLYRGDMDKEWASYPARTRAVATAFAAGINAYVDWLADHPQALPPEFRKLGYQPARWEPEDLVRIRTHALGDNLRNELTRAQITCADGIEATKAFRKLEPAHTPRVPAGLTPCTIPADVLATYELATAGVTFPTPTPTPATSTPTATATAGASGGGSNMWALGPSRTASGRPVLAADPHRASTSAPSSRYLVHLTAPGIDVIGAGEPWNPGVSFGHNGHIAFGLTNMPVDQNDLYVYELDPADPTRYRYRDGWEPFDTVHDTIPVAGTAPAPAALRFTRHGPVIRVDEANNRAYAVRTVWTEPGTSPYLGSLGFQQAKNFDEFTRGLESWKTPGSHLAYADTRGNIGSTAVGMTPRRTGDGYDGLLPVPGDGRYEWDGFHHQDDMPRTLNPSAGYIAQANEYNFPPGHRVTPTHEWHPRYRKDRLDEVLTATQNATLQDSLNLQTDQKSLYATRLLPHLHTLTSPDPDTRKALDLLRGFDGIVSENSPGAALFEIWSMAVLRPAWLKKVTPRSAGNPWFFAVPDVGLMLESFTEPDTWFGPGGAAVRDRLLLDTLPAAYRILTTARGPDPAAWHWGGLQTHTFRHPLGLGPALGPTPRGGSHQTVQYSAYNPANLQQLVGPVFRMALDVGNWDASQTINAPGQSGDPTHPHYNNLHTPWKNNQTFPLLYTTTAIRQHTKNHLTLHPTNR</sequence>
<feature type="active site" description="Nucleophile" evidence="4">
    <location>
        <position position="267"/>
    </location>
</feature>
<proteinExistence type="inferred from homology"/>
<evidence type="ECO:0000256" key="5">
    <source>
        <dbReference type="PIRSR" id="PIRSR001227-2"/>
    </source>
</evidence>
<protein>
    <submittedName>
        <fullName evidence="8">Penicillin acylase family protein</fullName>
    </submittedName>
</protein>
<dbReference type="Gene3D" id="1.10.439.10">
    <property type="entry name" value="Penicillin Amidohydrolase, domain 1"/>
    <property type="match status" value="1"/>
</dbReference>
<keyword evidence="9" id="KW-1185">Reference proteome</keyword>
<feature type="binding site" evidence="5">
    <location>
        <position position="187"/>
    </location>
    <ligand>
        <name>Ca(2+)</name>
        <dbReference type="ChEBI" id="CHEBI:29108"/>
    </ligand>
</feature>
<feature type="region of interest" description="Disordered" evidence="6">
    <location>
        <begin position="244"/>
        <end position="267"/>
    </location>
</feature>
<keyword evidence="5" id="KW-0106">Calcium</keyword>
<dbReference type="InterPro" id="IPR023343">
    <property type="entry name" value="Penicillin_amidase_dom1"/>
</dbReference>
<dbReference type="GO" id="GO:0046872">
    <property type="term" value="F:metal ion binding"/>
    <property type="evidence" value="ECO:0007669"/>
    <property type="project" value="UniProtKB-KW"/>
</dbReference>
<dbReference type="Gene3D" id="1.10.1400.10">
    <property type="match status" value="1"/>
</dbReference>
<keyword evidence="2" id="KW-0378">Hydrolase</keyword>
<evidence type="ECO:0000256" key="7">
    <source>
        <dbReference type="SAM" id="SignalP"/>
    </source>
</evidence>
<evidence type="ECO:0000313" key="8">
    <source>
        <dbReference type="EMBL" id="QDY75231.1"/>
    </source>
</evidence>
<dbReference type="GO" id="GO:0016811">
    <property type="term" value="F:hydrolase activity, acting on carbon-nitrogen (but not peptide) bonds, in linear amides"/>
    <property type="evidence" value="ECO:0007669"/>
    <property type="project" value="InterPro"/>
</dbReference>
<gene>
    <name evidence="8" type="ORF">FQU76_00560</name>
</gene>
<name>A0A5B8J560_9ACTN</name>
<comment type="similarity">
    <text evidence="1">Belongs to the peptidase S45 family.</text>
</comment>
<accession>A0A5B8J560</accession>
<dbReference type="GO" id="GO:0017000">
    <property type="term" value="P:antibiotic biosynthetic process"/>
    <property type="evidence" value="ECO:0007669"/>
    <property type="project" value="InterPro"/>
</dbReference>
<keyword evidence="3" id="KW-0865">Zymogen</keyword>
<dbReference type="Gene3D" id="2.30.120.10">
    <property type="match status" value="1"/>
</dbReference>
<dbReference type="PROSITE" id="PS51257">
    <property type="entry name" value="PROKAR_LIPOPROTEIN"/>
    <property type="match status" value="1"/>
</dbReference>
<dbReference type="PIRSF" id="PIRSF001227">
    <property type="entry name" value="Pen_acylase"/>
    <property type="match status" value="1"/>
</dbReference>
<feature type="binding site" evidence="5">
    <location>
        <position position="343"/>
    </location>
    <ligand>
        <name>Ca(2+)</name>
        <dbReference type="ChEBI" id="CHEBI:29108"/>
    </ligand>
</feature>
<dbReference type="Gene3D" id="3.60.20.10">
    <property type="entry name" value="Glutamine Phosphoribosylpyrophosphate, subunit 1, domain 1"/>
    <property type="match status" value="1"/>
</dbReference>
<feature type="chain" id="PRO_5023051500" evidence="7">
    <location>
        <begin position="30"/>
        <end position="799"/>
    </location>
</feature>
<dbReference type="InterPro" id="IPR029055">
    <property type="entry name" value="Ntn_hydrolases_N"/>
</dbReference>
<dbReference type="EMBL" id="CP042266">
    <property type="protein sequence ID" value="QDY75231.1"/>
    <property type="molecule type" value="Genomic_DNA"/>
</dbReference>
<evidence type="ECO:0000256" key="2">
    <source>
        <dbReference type="ARBA" id="ARBA00022801"/>
    </source>
</evidence>
<comment type="cofactor">
    <cofactor evidence="5">
        <name>Ca(2+)</name>
        <dbReference type="ChEBI" id="CHEBI:29108"/>
    </cofactor>
    <text evidence="5">Binds 1 Ca(2+) ion per dimer.</text>
</comment>
<dbReference type="PANTHER" id="PTHR34218:SF4">
    <property type="entry name" value="ACYL-HOMOSERINE LACTONE ACYLASE QUIP"/>
    <property type="match status" value="1"/>
</dbReference>
<dbReference type="CDD" id="cd03747">
    <property type="entry name" value="Ntn_PGA_like"/>
    <property type="match status" value="1"/>
</dbReference>
<evidence type="ECO:0000256" key="4">
    <source>
        <dbReference type="PIRSR" id="PIRSR001227-1"/>
    </source>
</evidence>
<evidence type="ECO:0000256" key="6">
    <source>
        <dbReference type="SAM" id="MobiDB-lite"/>
    </source>
</evidence>
<evidence type="ECO:0000313" key="9">
    <source>
        <dbReference type="Proteomes" id="UP000320580"/>
    </source>
</evidence>
<organism evidence="8 9">
    <name type="scientific">Streptomyces qinzhouensis</name>
    <dbReference type="NCBI Taxonomy" id="2599401"/>
    <lineage>
        <taxon>Bacteria</taxon>
        <taxon>Bacillati</taxon>
        <taxon>Actinomycetota</taxon>
        <taxon>Actinomycetes</taxon>
        <taxon>Kitasatosporales</taxon>
        <taxon>Streptomycetaceae</taxon>
        <taxon>Streptomyces</taxon>
    </lineage>
</organism>
<dbReference type="InterPro" id="IPR014395">
    <property type="entry name" value="Pen/GL7ACA/AHL_acylase"/>
</dbReference>
<dbReference type="InterPro" id="IPR002692">
    <property type="entry name" value="S45"/>
</dbReference>
<keyword evidence="7" id="KW-0732">Signal</keyword>
<dbReference type="InterPro" id="IPR043146">
    <property type="entry name" value="Penicillin_amidase_N_B-knob"/>
</dbReference>
<dbReference type="KEGG" id="sqz:FQU76_00560"/>
<dbReference type="SUPFAM" id="SSF56235">
    <property type="entry name" value="N-terminal nucleophile aminohydrolases (Ntn hydrolases)"/>
    <property type="match status" value="1"/>
</dbReference>
<feature type="binding site" evidence="5">
    <location>
        <position position="340"/>
    </location>
    <ligand>
        <name>Ca(2+)</name>
        <dbReference type="ChEBI" id="CHEBI:29108"/>
    </ligand>
</feature>
<keyword evidence="5" id="KW-0479">Metal-binding</keyword>
<evidence type="ECO:0000256" key="3">
    <source>
        <dbReference type="ARBA" id="ARBA00023145"/>
    </source>
</evidence>
<dbReference type="RefSeq" id="WP_146478543.1">
    <property type="nucleotide sequence ID" value="NZ_CP042266.1"/>
</dbReference>
<dbReference type="AlphaFoldDB" id="A0A5B8J560"/>
<evidence type="ECO:0000256" key="1">
    <source>
        <dbReference type="ARBA" id="ARBA00006586"/>
    </source>
</evidence>
<dbReference type="Pfam" id="PF01804">
    <property type="entry name" value="Penicil_amidase"/>
    <property type="match status" value="1"/>
</dbReference>
<dbReference type="OrthoDB" id="9759796at2"/>
<feature type="compositionally biased region" description="Low complexity" evidence="6">
    <location>
        <begin position="244"/>
        <end position="261"/>
    </location>
</feature>